<gene>
    <name evidence="1" type="ORF">I5803_11310</name>
</gene>
<dbReference type="EMBL" id="JADWYS010000001">
    <property type="protein sequence ID" value="MBG9388609.1"/>
    <property type="molecule type" value="Genomic_DNA"/>
</dbReference>
<dbReference type="Gene3D" id="2.150.10.10">
    <property type="entry name" value="Serralysin-like metalloprotease, C-terminal"/>
    <property type="match status" value="1"/>
</dbReference>
<dbReference type="SUPFAM" id="SSF51120">
    <property type="entry name" value="beta-Roll"/>
    <property type="match status" value="1"/>
</dbReference>
<dbReference type="Proteomes" id="UP000651050">
    <property type="component" value="Unassembled WGS sequence"/>
</dbReference>
<evidence type="ECO:0008006" key="3">
    <source>
        <dbReference type="Google" id="ProtNLM"/>
    </source>
</evidence>
<comment type="caution">
    <text evidence="1">The sequence shown here is derived from an EMBL/GenBank/DDBJ whole genome shotgun (WGS) entry which is preliminary data.</text>
</comment>
<proteinExistence type="predicted"/>
<dbReference type="InterPro" id="IPR011049">
    <property type="entry name" value="Serralysin-like_metalloprot_C"/>
</dbReference>
<reference evidence="1" key="1">
    <citation type="submission" date="2020-11" db="EMBL/GenBank/DDBJ databases">
        <title>Bacterial whole genome sequence for Caenimonas sp. DR4.4.</title>
        <authorList>
            <person name="Le V."/>
            <person name="Ko S.-R."/>
            <person name="Ahn C.-Y."/>
            <person name="Oh H.-M."/>
        </authorList>
    </citation>
    <scope>NUCLEOTIDE SEQUENCE</scope>
    <source>
        <strain evidence="1">DR4.4</strain>
    </source>
</reference>
<name>A0A931MHC8_9BURK</name>
<accession>A0A931MHC8</accession>
<sequence>MAVGSIVGSWYASNPGGGTDQICYSFLADGTFLVATKGTSSREPSGFNGLEYGTYTWDSLSSTLNLVFTVNTDGTWGLSDGNITGAQVQGDILTLTGDNDPVLVPRLLTSPGSIVGSWFSAQTTGGSEKLVFTFLADGTYLLADKGSHAKDPTGDSGMEWGTYAWDPASGALAVQTLANTDGQWGFSDAHGDIPNLVVSGDTLLANGVPFAVRMSPYANIVAGTAANDSLAGTIYNDSIYGFGGNDSFTGAYGNDTADGGPGIDTAMYLQQRFNYTLAKTDTGFTVTDKNPEEGIDTLLDVERLHFIDKNVALDLSGNAGMVAKILGAVFDGPSVTNRAYVGIGLSYADGGMGYDALMQLALNVRLGAVHSHNDVVTLLYGNVVGGAMTPSTIAGYVALLDNGSYTEAQLGILAAETTFNATQIGLNTLILQGLEYT</sequence>
<dbReference type="InterPro" id="IPR001343">
    <property type="entry name" value="Hemolysn_Ca-bd"/>
</dbReference>
<dbReference type="GO" id="GO:0005509">
    <property type="term" value="F:calcium ion binding"/>
    <property type="evidence" value="ECO:0007669"/>
    <property type="project" value="InterPro"/>
</dbReference>
<dbReference type="RefSeq" id="WP_196986461.1">
    <property type="nucleotide sequence ID" value="NZ_JADWYS010000001.1"/>
</dbReference>
<protein>
    <recommendedName>
        <fullName evidence="3">DUF4214 domain-containing protein</fullName>
    </recommendedName>
</protein>
<organism evidence="1 2">
    <name type="scientific">Caenimonas aquaedulcis</name>
    <dbReference type="NCBI Taxonomy" id="2793270"/>
    <lineage>
        <taxon>Bacteria</taxon>
        <taxon>Pseudomonadati</taxon>
        <taxon>Pseudomonadota</taxon>
        <taxon>Betaproteobacteria</taxon>
        <taxon>Burkholderiales</taxon>
        <taxon>Comamonadaceae</taxon>
        <taxon>Caenimonas</taxon>
    </lineage>
</organism>
<dbReference type="AlphaFoldDB" id="A0A931MHC8"/>
<evidence type="ECO:0000313" key="2">
    <source>
        <dbReference type="Proteomes" id="UP000651050"/>
    </source>
</evidence>
<keyword evidence="2" id="KW-1185">Reference proteome</keyword>
<evidence type="ECO:0000313" key="1">
    <source>
        <dbReference type="EMBL" id="MBG9388609.1"/>
    </source>
</evidence>
<dbReference type="Pfam" id="PF00353">
    <property type="entry name" value="HemolysinCabind"/>
    <property type="match status" value="1"/>
</dbReference>